<accession>A0A7S3X8S3</accession>
<feature type="signal peptide" evidence="1">
    <location>
        <begin position="1"/>
        <end position="19"/>
    </location>
</feature>
<evidence type="ECO:0000256" key="1">
    <source>
        <dbReference type="SAM" id="SignalP"/>
    </source>
</evidence>
<gene>
    <name evidence="2" type="ORF">EHUX00137_LOCUS48016</name>
</gene>
<feature type="chain" id="PRO_5031127917" description="YGGT family protein" evidence="1">
    <location>
        <begin position="20"/>
        <end position="164"/>
    </location>
</feature>
<name>A0A7S3X8S3_EMIHU</name>
<dbReference type="AlphaFoldDB" id="A0A7S3X8S3"/>
<dbReference type="EMBL" id="HBIR01061837">
    <property type="protein sequence ID" value="CAE0601094.1"/>
    <property type="molecule type" value="Transcribed_RNA"/>
</dbReference>
<protein>
    <recommendedName>
        <fullName evidence="3">YGGT family protein</fullName>
    </recommendedName>
</protein>
<dbReference type="InterPro" id="IPR003425">
    <property type="entry name" value="CCB3/YggT"/>
</dbReference>
<dbReference type="Pfam" id="PF02325">
    <property type="entry name" value="CCB3_YggT"/>
    <property type="match status" value="1"/>
</dbReference>
<sequence>MSPRLSLLVLATAPLLASAHLNVLANPLTLPRQSMRASPSLALVVGDSAAGELLVDGGLNFLSLYGGIITFRILLSWVPQAQGVSLLRPIFTISDVYLNLFRGVIPAIGGLDISPIAAFFVLNLLTNSVASLGAPMSAAQRPRRDVDSRLRNALLRARGLPASA</sequence>
<evidence type="ECO:0000313" key="2">
    <source>
        <dbReference type="EMBL" id="CAE0601094.1"/>
    </source>
</evidence>
<evidence type="ECO:0008006" key="3">
    <source>
        <dbReference type="Google" id="ProtNLM"/>
    </source>
</evidence>
<dbReference type="PANTHER" id="PTHR33219:SF14">
    <property type="entry name" value="PROTEIN COFACTOR ASSEMBLY OF COMPLEX C SUBUNIT B CCB3, CHLOROPLASTIC-RELATED"/>
    <property type="match status" value="1"/>
</dbReference>
<dbReference type="GO" id="GO:0016020">
    <property type="term" value="C:membrane"/>
    <property type="evidence" value="ECO:0007669"/>
    <property type="project" value="InterPro"/>
</dbReference>
<reference evidence="2" key="1">
    <citation type="submission" date="2021-01" db="EMBL/GenBank/DDBJ databases">
        <authorList>
            <person name="Corre E."/>
            <person name="Pelletier E."/>
            <person name="Niang G."/>
            <person name="Scheremetjew M."/>
            <person name="Finn R."/>
            <person name="Kale V."/>
            <person name="Holt S."/>
            <person name="Cochrane G."/>
            <person name="Meng A."/>
            <person name="Brown T."/>
            <person name="Cohen L."/>
        </authorList>
    </citation>
    <scope>NUCLEOTIDE SEQUENCE</scope>
    <source>
        <strain evidence="2">379</strain>
    </source>
</reference>
<proteinExistence type="predicted"/>
<organism evidence="2">
    <name type="scientific">Emiliania huxleyi</name>
    <name type="common">Coccolithophore</name>
    <name type="synonym">Pontosphaera huxleyi</name>
    <dbReference type="NCBI Taxonomy" id="2903"/>
    <lineage>
        <taxon>Eukaryota</taxon>
        <taxon>Haptista</taxon>
        <taxon>Haptophyta</taxon>
        <taxon>Prymnesiophyceae</taxon>
        <taxon>Isochrysidales</taxon>
        <taxon>Noelaerhabdaceae</taxon>
        <taxon>Emiliania</taxon>
    </lineage>
</organism>
<keyword evidence="1" id="KW-0732">Signal</keyword>
<dbReference type="PANTHER" id="PTHR33219">
    <property type="entry name" value="YLMG HOMOLOG PROTEIN 2, CHLOROPLASTIC"/>
    <property type="match status" value="1"/>
</dbReference>